<protein>
    <submittedName>
        <fullName evidence="1">Uncharacterized protein</fullName>
    </submittedName>
</protein>
<dbReference type="Proteomes" id="UP000575068">
    <property type="component" value="Unassembled WGS sequence"/>
</dbReference>
<evidence type="ECO:0000313" key="2">
    <source>
        <dbReference type="Proteomes" id="UP000575068"/>
    </source>
</evidence>
<gene>
    <name evidence="1" type="ORF">HNQ99_001484</name>
</gene>
<keyword evidence="2" id="KW-1185">Reference proteome</keyword>
<dbReference type="AlphaFoldDB" id="A0A840HUA2"/>
<reference evidence="1 2" key="1">
    <citation type="submission" date="2020-08" db="EMBL/GenBank/DDBJ databases">
        <title>Genomic Encyclopedia of Type Strains, Phase IV (KMG-IV): sequencing the most valuable type-strain genomes for metagenomic binning, comparative biology and taxonomic classification.</title>
        <authorList>
            <person name="Goeker M."/>
        </authorList>
    </citation>
    <scope>NUCLEOTIDE SEQUENCE [LARGE SCALE GENOMIC DNA]</scope>
    <source>
        <strain evidence="1 2">DSM 7465</strain>
    </source>
</reference>
<comment type="caution">
    <text evidence="1">The sequence shown here is derived from an EMBL/GenBank/DDBJ whole genome shotgun (WGS) entry which is preliminary data.</text>
</comment>
<organism evidence="1 2">
    <name type="scientific">Rhizorhapis suberifaciens</name>
    <name type="common">corky root of lettuce</name>
    <dbReference type="NCBI Taxonomy" id="13656"/>
    <lineage>
        <taxon>Bacteria</taxon>
        <taxon>Pseudomonadati</taxon>
        <taxon>Pseudomonadota</taxon>
        <taxon>Alphaproteobacteria</taxon>
        <taxon>Sphingomonadales</taxon>
        <taxon>Sphingomonadaceae</taxon>
        <taxon>Rhizorhapis</taxon>
    </lineage>
</organism>
<evidence type="ECO:0000313" key="1">
    <source>
        <dbReference type="EMBL" id="MBB4641179.1"/>
    </source>
</evidence>
<proteinExistence type="predicted"/>
<name>A0A840HUA2_9SPHN</name>
<dbReference type="RefSeq" id="WP_184475002.1">
    <property type="nucleotide sequence ID" value="NZ_JACHOV010000005.1"/>
</dbReference>
<accession>A0A840HUA2</accession>
<sequence length="69" mass="7914">MPKNRMTFHDPRDELPPVTIEILKGDVLRFTQVDREGRTNVVTFSERFDVRRGVFDVAARPTSPLTVEG</sequence>
<dbReference type="EMBL" id="JACHOV010000005">
    <property type="protein sequence ID" value="MBB4641179.1"/>
    <property type="molecule type" value="Genomic_DNA"/>
</dbReference>